<keyword evidence="13" id="KW-0106">Calcium</keyword>
<dbReference type="InterPro" id="IPR009003">
    <property type="entry name" value="Peptidase_S1_PA"/>
</dbReference>
<dbReference type="GO" id="GO:0005509">
    <property type="term" value="F:calcium ion binding"/>
    <property type="evidence" value="ECO:0007669"/>
    <property type="project" value="InterPro"/>
</dbReference>
<keyword evidence="5" id="KW-0964">Secreted</keyword>
<dbReference type="InterPro" id="IPR050442">
    <property type="entry name" value="Peptidase_S1_coag_factors"/>
</dbReference>
<dbReference type="SMART" id="SM00179">
    <property type="entry name" value="EGF_CA"/>
    <property type="match status" value="2"/>
</dbReference>
<dbReference type="AlphaFoldDB" id="A0A6G0HHQ8"/>
<accession>A0A6G0HHQ8</accession>
<dbReference type="PROSITE" id="PS50998">
    <property type="entry name" value="GLA_2"/>
    <property type="match status" value="1"/>
</dbReference>
<evidence type="ECO:0000259" key="27">
    <source>
        <dbReference type="PROSITE" id="PS50026"/>
    </source>
</evidence>
<dbReference type="InterPro" id="IPR017857">
    <property type="entry name" value="Coagulation_fac-like_Gla_dom"/>
</dbReference>
<dbReference type="GO" id="GO:0005783">
    <property type="term" value="C:endoplasmic reticulum"/>
    <property type="evidence" value="ECO:0007669"/>
    <property type="project" value="UniProtKB-SubCell"/>
</dbReference>
<evidence type="ECO:0000256" key="22">
    <source>
        <dbReference type="ARBA" id="ARBA00041306"/>
    </source>
</evidence>
<gene>
    <name evidence="30" type="ORF">D5F01_LYC23471</name>
</gene>
<evidence type="ECO:0000256" key="4">
    <source>
        <dbReference type="ARBA" id="ARBA00022479"/>
    </source>
</evidence>
<comment type="subcellular location">
    <subcellularLocation>
        <location evidence="1">Endoplasmic reticulum</location>
    </subcellularLocation>
    <subcellularLocation>
        <location evidence="2">Golgi apparatus</location>
    </subcellularLocation>
    <subcellularLocation>
        <location evidence="3">Secreted</location>
    </subcellularLocation>
</comment>
<dbReference type="PROSITE" id="PS00011">
    <property type="entry name" value="GLA_1"/>
    <property type="match status" value="1"/>
</dbReference>
<feature type="domain" description="Gla" evidence="29">
    <location>
        <begin position="155"/>
        <end position="187"/>
    </location>
</feature>
<name>A0A6G0HHQ8_LARCR</name>
<evidence type="ECO:0000256" key="15">
    <source>
        <dbReference type="ARBA" id="ARBA00023084"/>
    </source>
</evidence>
<keyword evidence="14" id="KW-0333">Golgi apparatus</keyword>
<dbReference type="InterPro" id="IPR043504">
    <property type="entry name" value="Peptidase_S1_PA_chymotrypsin"/>
</dbReference>
<evidence type="ECO:0000256" key="25">
    <source>
        <dbReference type="PROSITE-ProRule" id="PRU00076"/>
    </source>
</evidence>
<dbReference type="GO" id="GO:0007596">
    <property type="term" value="P:blood coagulation"/>
    <property type="evidence" value="ECO:0007669"/>
    <property type="project" value="UniProtKB-KW"/>
</dbReference>
<evidence type="ECO:0000256" key="13">
    <source>
        <dbReference type="ARBA" id="ARBA00022837"/>
    </source>
</evidence>
<dbReference type="SMART" id="SM00020">
    <property type="entry name" value="Tryp_SPc"/>
    <property type="match status" value="1"/>
</dbReference>
<keyword evidence="15" id="KW-0094">Blood coagulation</keyword>
<evidence type="ECO:0000256" key="17">
    <source>
        <dbReference type="ARBA" id="ARBA00023180"/>
    </source>
</evidence>
<sequence>MESTKLRITPRMFCAGYDTIAKDACQGDSGGPHVTRYHSTYFVTGIVSWGEGCARRGKYGVYTQVSKYIDWIRLGIERLMPTGKGGSRRSQCHGGQHHVGSLSSVCSVSLPPWLLPSGSHPRRSVSGSTGPQCVPAVQAGQPVPAGGDPAGEPGEGECYEELCNYEEARECFENNEKTLAFWTVYYDGDQCDPNPCLHGGNCTDKVGGFHCSCAAPHYGPVCELEAVADLGDRVLPPIAPQITECPTEGPTACHQLCTASKHTFTCSCMPGFKLHTDGRSCQPEVEFPCGRLPDKFNSTVSMCHHGDCPWQVSLFNSRGVELCSGVVLGRFSVLTAARCIFLDSGSNLQPNNFHVVSGDRKVIVPVQVLFIHNRFHSHHHDHDLVLLKLASPLHFGPALIHLCLPTKDFSENILMHPGKTGIVERRGVSRTQKLVYMMLDECRSQLNVSHPLSNKMFCMRRQNGAAGNRNRVYRSPNGPSRYQNGAQQMLNRQNGTQESPDRPLGNQNGTQESPNPSLENQNGSQESPNRPLGNQNGSRRTQINRWGTTMAPRRAEWTHSEPESNP</sequence>
<feature type="domain" description="Peptidase S1" evidence="28">
    <location>
        <begin position="1"/>
        <end position="77"/>
    </location>
</feature>
<dbReference type="GO" id="GO:0005615">
    <property type="term" value="C:extracellular space"/>
    <property type="evidence" value="ECO:0007669"/>
    <property type="project" value="TreeGrafter"/>
</dbReference>
<evidence type="ECO:0000256" key="8">
    <source>
        <dbReference type="ARBA" id="ARBA00022696"/>
    </source>
</evidence>
<dbReference type="Pfam" id="PF00089">
    <property type="entry name" value="Trypsin"/>
    <property type="match status" value="2"/>
</dbReference>
<keyword evidence="11" id="KW-0256">Endoplasmic reticulum</keyword>
<keyword evidence="17" id="KW-0325">Glycoprotein</keyword>
<dbReference type="Pfam" id="PF00008">
    <property type="entry name" value="EGF"/>
    <property type="match status" value="1"/>
</dbReference>
<dbReference type="PROSITE" id="PS01187">
    <property type="entry name" value="EGF_CA"/>
    <property type="match status" value="1"/>
</dbReference>
<feature type="region of interest" description="Disordered" evidence="26">
    <location>
        <begin position="492"/>
        <end position="566"/>
    </location>
</feature>
<reference evidence="30 31" key="1">
    <citation type="submission" date="2019-07" db="EMBL/GenBank/DDBJ databases">
        <title>Chromosome genome assembly for large yellow croaker.</title>
        <authorList>
            <person name="Xiao S."/>
        </authorList>
    </citation>
    <scope>NUCLEOTIDE SEQUENCE [LARGE SCALE GENOMIC DNA]</scope>
    <source>
        <strain evidence="30">JMULYC20181020</strain>
        <tissue evidence="30">Muscle</tissue>
    </source>
</reference>
<dbReference type="PANTHER" id="PTHR24278:SF35">
    <property type="entry name" value="PROTEIN Z, VITAMIN K-DEPENDENT PLASMA GLYCOPROTEIN B"/>
    <property type="match status" value="1"/>
</dbReference>
<evidence type="ECO:0000256" key="23">
    <source>
        <dbReference type="ARBA" id="ARBA00042403"/>
    </source>
</evidence>
<dbReference type="InterPro" id="IPR000294">
    <property type="entry name" value="GLA_domain"/>
</dbReference>
<protein>
    <recommendedName>
        <fullName evidence="21">Vitamin K-dependent protein C</fullName>
        <ecNumber evidence="20">3.4.21.69</ecNumber>
    </recommendedName>
    <alternativeName>
        <fullName evidence="24">Anticoagulant protein C</fullName>
    </alternativeName>
    <alternativeName>
        <fullName evidence="22">Autoprothrombin IIA</fullName>
    </alternativeName>
    <alternativeName>
        <fullName evidence="23">Blood coagulation factor XIV</fullName>
    </alternativeName>
</protein>
<evidence type="ECO:0000256" key="14">
    <source>
        <dbReference type="ARBA" id="ARBA00023034"/>
    </source>
</evidence>
<evidence type="ECO:0000256" key="18">
    <source>
        <dbReference type="ARBA" id="ARBA00036045"/>
    </source>
</evidence>
<evidence type="ECO:0000256" key="26">
    <source>
        <dbReference type="SAM" id="MobiDB-lite"/>
    </source>
</evidence>
<dbReference type="PROSITE" id="PS50026">
    <property type="entry name" value="EGF_3"/>
    <property type="match status" value="1"/>
</dbReference>
<evidence type="ECO:0000256" key="7">
    <source>
        <dbReference type="ARBA" id="ARBA00022670"/>
    </source>
</evidence>
<keyword evidence="7" id="KW-0645">Protease</keyword>
<evidence type="ECO:0000256" key="20">
    <source>
        <dbReference type="ARBA" id="ARBA00038995"/>
    </source>
</evidence>
<evidence type="ECO:0000256" key="5">
    <source>
        <dbReference type="ARBA" id="ARBA00022525"/>
    </source>
</evidence>
<dbReference type="Gene3D" id="2.10.25.10">
    <property type="entry name" value="Laminin"/>
    <property type="match status" value="2"/>
</dbReference>
<dbReference type="Gene3D" id="4.10.740.10">
    <property type="entry name" value="Coagulation Factor IX"/>
    <property type="match status" value="1"/>
</dbReference>
<dbReference type="InterPro" id="IPR001881">
    <property type="entry name" value="EGF-like_Ca-bd_dom"/>
</dbReference>
<dbReference type="Pfam" id="PF12662">
    <property type="entry name" value="cEGF"/>
    <property type="match status" value="1"/>
</dbReference>
<evidence type="ECO:0000256" key="21">
    <source>
        <dbReference type="ARBA" id="ARBA00040219"/>
    </source>
</evidence>
<evidence type="ECO:0000256" key="6">
    <source>
        <dbReference type="ARBA" id="ARBA00022536"/>
    </source>
</evidence>
<feature type="compositionally biased region" description="Basic and acidic residues" evidence="26">
    <location>
        <begin position="553"/>
        <end position="566"/>
    </location>
</feature>
<proteinExistence type="predicted"/>
<dbReference type="InterPro" id="IPR000152">
    <property type="entry name" value="EGF-type_Asp/Asn_hydroxyl_site"/>
</dbReference>
<comment type="caution">
    <text evidence="25">Lacks conserved residue(s) required for the propagation of feature annotation.</text>
</comment>
<feature type="domain" description="EGF-like" evidence="27">
    <location>
        <begin position="187"/>
        <end position="223"/>
    </location>
</feature>
<evidence type="ECO:0000256" key="24">
    <source>
        <dbReference type="ARBA" id="ARBA00042906"/>
    </source>
</evidence>
<feature type="disulfide bond" evidence="25">
    <location>
        <begin position="213"/>
        <end position="222"/>
    </location>
</feature>
<evidence type="ECO:0000313" key="31">
    <source>
        <dbReference type="Proteomes" id="UP000424527"/>
    </source>
</evidence>
<evidence type="ECO:0000256" key="11">
    <source>
        <dbReference type="ARBA" id="ARBA00022824"/>
    </source>
</evidence>
<keyword evidence="4" id="KW-0301">Gamma-carboxyglutamic acid</keyword>
<dbReference type="PROSITE" id="PS00022">
    <property type="entry name" value="EGF_1"/>
    <property type="match status" value="1"/>
</dbReference>
<dbReference type="EC" id="3.4.21.69" evidence="20"/>
<keyword evidence="16 25" id="KW-1015">Disulfide bond</keyword>
<dbReference type="InterPro" id="IPR035972">
    <property type="entry name" value="GLA-like_dom_SF"/>
</dbReference>
<evidence type="ECO:0000256" key="1">
    <source>
        <dbReference type="ARBA" id="ARBA00004240"/>
    </source>
</evidence>
<dbReference type="InterPro" id="IPR001254">
    <property type="entry name" value="Trypsin_dom"/>
</dbReference>
<dbReference type="SUPFAM" id="SSF50494">
    <property type="entry name" value="Trypsin-like serine proteases"/>
    <property type="match status" value="2"/>
</dbReference>
<evidence type="ECO:0000256" key="12">
    <source>
        <dbReference type="ARBA" id="ARBA00022825"/>
    </source>
</evidence>
<dbReference type="GO" id="GO:0005794">
    <property type="term" value="C:Golgi apparatus"/>
    <property type="evidence" value="ECO:0007669"/>
    <property type="project" value="UniProtKB-SubCell"/>
</dbReference>
<dbReference type="InterPro" id="IPR018097">
    <property type="entry name" value="EGF_Ca-bd_CS"/>
</dbReference>
<comment type="function">
    <text evidence="19">Protein C is a vitamin K-dependent serine protease that regulates blood coagulation by inactivating factors Va and VIIIa in the presence of calcium ions and phospholipids. Exerts a protective effect on the endothelial cell barrier function.</text>
</comment>
<evidence type="ECO:0000256" key="19">
    <source>
        <dbReference type="ARBA" id="ARBA00037553"/>
    </source>
</evidence>
<keyword evidence="8" id="KW-0356">Hemostasis</keyword>
<keyword evidence="9" id="KW-0677">Repeat</keyword>
<dbReference type="GO" id="GO:0004252">
    <property type="term" value="F:serine-type endopeptidase activity"/>
    <property type="evidence" value="ECO:0007669"/>
    <property type="project" value="UniProtKB-EC"/>
</dbReference>
<keyword evidence="10" id="KW-0378">Hydrolase</keyword>
<evidence type="ECO:0000256" key="9">
    <source>
        <dbReference type="ARBA" id="ARBA00022737"/>
    </source>
</evidence>
<keyword evidence="6 25" id="KW-0245">EGF-like domain</keyword>
<evidence type="ECO:0000256" key="3">
    <source>
        <dbReference type="ARBA" id="ARBA00004613"/>
    </source>
</evidence>
<dbReference type="PROSITE" id="PS00135">
    <property type="entry name" value="TRYPSIN_SER"/>
    <property type="match status" value="1"/>
</dbReference>
<dbReference type="InterPro" id="IPR000742">
    <property type="entry name" value="EGF"/>
</dbReference>
<dbReference type="SUPFAM" id="SSF57630">
    <property type="entry name" value="GLA-domain"/>
    <property type="match status" value="1"/>
</dbReference>
<dbReference type="EMBL" id="REGW02000024">
    <property type="protein sequence ID" value="KAE8278561.1"/>
    <property type="molecule type" value="Genomic_DNA"/>
</dbReference>
<dbReference type="CDD" id="cd00054">
    <property type="entry name" value="EGF_CA"/>
    <property type="match status" value="1"/>
</dbReference>
<dbReference type="FunFam" id="2.40.10.10:FF:000011">
    <property type="entry name" value="Coagulation factor X"/>
    <property type="match status" value="1"/>
</dbReference>
<dbReference type="FunFam" id="2.10.25.10:FF:000006">
    <property type="entry name" value="Versican core protein-like isoform 1"/>
    <property type="match status" value="1"/>
</dbReference>
<dbReference type="PROSITE" id="PS00010">
    <property type="entry name" value="ASX_HYDROXYL"/>
    <property type="match status" value="1"/>
</dbReference>
<keyword evidence="31" id="KW-1185">Reference proteome</keyword>
<comment type="caution">
    <text evidence="30">The sequence shown here is derived from an EMBL/GenBank/DDBJ whole genome shotgun (WGS) entry which is preliminary data.</text>
</comment>
<dbReference type="SMART" id="SM00069">
    <property type="entry name" value="GLA"/>
    <property type="match status" value="1"/>
</dbReference>
<feature type="compositionally biased region" description="Polar residues" evidence="26">
    <location>
        <begin position="505"/>
        <end position="547"/>
    </location>
</feature>
<organism evidence="30 31">
    <name type="scientific">Larimichthys crocea</name>
    <name type="common">Large yellow croaker</name>
    <name type="synonym">Pseudosciaena crocea</name>
    <dbReference type="NCBI Taxonomy" id="215358"/>
    <lineage>
        <taxon>Eukaryota</taxon>
        <taxon>Metazoa</taxon>
        <taxon>Chordata</taxon>
        <taxon>Craniata</taxon>
        <taxon>Vertebrata</taxon>
        <taxon>Euteleostomi</taxon>
        <taxon>Actinopterygii</taxon>
        <taxon>Neopterygii</taxon>
        <taxon>Teleostei</taxon>
        <taxon>Neoteleostei</taxon>
        <taxon>Acanthomorphata</taxon>
        <taxon>Eupercaria</taxon>
        <taxon>Sciaenidae</taxon>
        <taxon>Larimichthys</taxon>
    </lineage>
</organism>
<dbReference type="Gene3D" id="2.40.10.10">
    <property type="entry name" value="Trypsin-like serine proteases"/>
    <property type="match status" value="3"/>
</dbReference>
<evidence type="ECO:0000259" key="29">
    <source>
        <dbReference type="PROSITE" id="PS50998"/>
    </source>
</evidence>
<dbReference type="Pfam" id="PF00594">
    <property type="entry name" value="Gla"/>
    <property type="match status" value="1"/>
</dbReference>
<feature type="domain" description="Peptidase S1" evidence="28">
    <location>
        <begin position="299"/>
        <end position="563"/>
    </location>
</feature>
<dbReference type="PROSITE" id="PS50240">
    <property type="entry name" value="TRYPSIN_DOM"/>
    <property type="match status" value="2"/>
</dbReference>
<comment type="catalytic activity">
    <reaction evidence="18">
        <text>Degradation of blood coagulation factors Va and VIIIa.</text>
        <dbReference type="EC" id="3.4.21.69"/>
    </reaction>
</comment>
<dbReference type="InterPro" id="IPR033116">
    <property type="entry name" value="TRYPSIN_SER"/>
</dbReference>
<keyword evidence="12" id="KW-0720">Serine protease</keyword>
<evidence type="ECO:0000256" key="16">
    <source>
        <dbReference type="ARBA" id="ARBA00023157"/>
    </source>
</evidence>
<dbReference type="SUPFAM" id="SSF57196">
    <property type="entry name" value="EGF/Laminin"/>
    <property type="match status" value="2"/>
</dbReference>
<dbReference type="Proteomes" id="UP000424527">
    <property type="component" value="Unassembled WGS sequence"/>
</dbReference>
<evidence type="ECO:0000259" key="28">
    <source>
        <dbReference type="PROSITE" id="PS50240"/>
    </source>
</evidence>
<dbReference type="InterPro" id="IPR026823">
    <property type="entry name" value="cEGF"/>
</dbReference>
<evidence type="ECO:0000256" key="2">
    <source>
        <dbReference type="ARBA" id="ARBA00004555"/>
    </source>
</evidence>
<dbReference type="SMART" id="SM00181">
    <property type="entry name" value="EGF"/>
    <property type="match status" value="2"/>
</dbReference>
<dbReference type="PANTHER" id="PTHR24278">
    <property type="entry name" value="COAGULATION FACTOR"/>
    <property type="match status" value="1"/>
</dbReference>
<evidence type="ECO:0000256" key="10">
    <source>
        <dbReference type="ARBA" id="ARBA00022801"/>
    </source>
</evidence>
<dbReference type="GO" id="GO:0006508">
    <property type="term" value="P:proteolysis"/>
    <property type="evidence" value="ECO:0007669"/>
    <property type="project" value="UniProtKB-KW"/>
</dbReference>
<evidence type="ECO:0000313" key="30">
    <source>
        <dbReference type="EMBL" id="KAE8278561.1"/>
    </source>
</evidence>